<reference evidence="4 5" key="1">
    <citation type="submission" date="2019-06" db="EMBL/GenBank/DDBJ databases">
        <title>Spirosoma utsteinense sp. nov. isolated from Antarctic ice-free soils.</title>
        <authorList>
            <person name="Tahon G."/>
        </authorList>
    </citation>
    <scope>NUCLEOTIDE SEQUENCE [LARGE SCALE GENOMIC DNA]</scope>
    <source>
        <strain evidence="4 5">LMG 31447</strain>
    </source>
</reference>
<evidence type="ECO:0000256" key="2">
    <source>
        <dbReference type="SAM" id="SignalP"/>
    </source>
</evidence>
<accession>A0ABR6WAS0</accession>
<dbReference type="EMBL" id="VFIA01000024">
    <property type="protein sequence ID" value="MBC3793273.1"/>
    <property type="molecule type" value="Genomic_DNA"/>
</dbReference>
<keyword evidence="1" id="KW-0378">Hydrolase</keyword>
<feature type="signal peptide" evidence="2">
    <location>
        <begin position="1"/>
        <end position="20"/>
    </location>
</feature>
<dbReference type="Pfam" id="PF07859">
    <property type="entry name" value="Abhydrolase_3"/>
    <property type="match status" value="1"/>
</dbReference>
<feature type="domain" description="Alpha/beta hydrolase fold-3" evidence="3">
    <location>
        <begin position="96"/>
        <end position="303"/>
    </location>
</feature>
<protein>
    <submittedName>
        <fullName evidence="4">Acetyl esterase</fullName>
    </submittedName>
</protein>
<feature type="chain" id="PRO_5047012689" evidence="2">
    <location>
        <begin position="21"/>
        <end position="330"/>
    </location>
</feature>
<evidence type="ECO:0000256" key="1">
    <source>
        <dbReference type="ARBA" id="ARBA00022801"/>
    </source>
</evidence>
<proteinExistence type="predicted"/>
<dbReference type="InterPro" id="IPR013094">
    <property type="entry name" value="AB_hydrolase_3"/>
</dbReference>
<dbReference type="Proteomes" id="UP000700732">
    <property type="component" value="Unassembled WGS sequence"/>
</dbReference>
<keyword evidence="5" id="KW-1185">Reference proteome</keyword>
<sequence length="330" mass="36351">MKRAFIGLAVFNFCSQLVQAQPCQTGKLDPRVAVALRTVLADLPSSLTTSVEQIRAIKMKAPDFPKADVRYLTITADSIPLQVYNPAHATGLPIIISYHPGGFVTPILPFMAYEFWRQAKTYNALVFAVDYRVAPEHKYPAAVNDAYSAFKWVASNGHRYGGDTSRIVVLGLSAGGNLAAVVCQKAEKEGLARRIKLQILNCPSTDNPRNFAQHPSYQHYASGYFQTKAFCQYSIQAYAPDAALDNPEVAPLQSKRVSGLPPAVVITAEFDPLRDEGYAYAERLRNAGVPVRYHCFAGQIHCLVGLPADAHEHQEVDQLILTAMREVLSR</sequence>
<dbReference type="Gene3D" id="3.40.50.1820">
    <property type="entry name" value="alpha/beta hydrolase"/>
    <property type="match status" value="1"/>
</dbReference>
<name>A0ABR6WAS0_9BACT</name>
<keyword evidence="2" id="KW-0732">Signal</keyword>
<comment type="caution">
    <text evidence="4">The sequence shown here is derived from an EMBL/GenBank/DDBJ whole genome shotgun (WGS) entry which is preliminary data.</text>
</comment>
<dbReference type="PANTHER" id="PTHR48081:SF8">
    <property type="entry name" value="ALPHA_BETA HYDROLASE FOLD-3 DOMAIN-CONTAINING PROTEIN-RELATED"/>
    <property type="match status" value="1"/>
</dbReference>
<dbReference type="InterPro" id="IPR050300">
    <property type="entry name" value="GDXG_lipolytic_enzyme"/>
</dbReference>
<dbReference type="PANTHER" id="PTHR48081">
    <property type="entry name" value="AB HYDROLASE SUPERFAMILY PROTEIN C4A8.06C"/>
    <property type="match status" value="1"/>
</dbReference>
<evidence type="ECO:0000313" key="4">
    <source>
        <dbReference type="EMBL" id="MBC3793273.1"/>
    </source>
</evidence>
<gene>
    <name evidence="4" type="ORF">FH603_3791</name>
</gene>
<dbReference type="RefSeq" id="WP_186739085.1">
    <property type="nucleotide sequence ID" value="NZ_VFIA01000024.1"/>
</dbReference>
<organism evidence="4 5">
    <name type="scientific">Spirosoma utsteinense</name>
    <dbReference type="NCBI Taxonomy" id="2585773"/>
    <lineage>
        <taxon>Bacteria</taxon>
        <taxon>Pseudomonadati</taxon>
        <taxon>Bacteroidota</taxon>
        <taxon>Cytophagia</taxon>
        <taxon>Cytophagales</taxon>
        <taxon>Cytophagaceae</taxon>
        <taxon>Spirosoma</taxon>
    </lineage>
</organism>
<evidence type="ECO:0000259" key="3">
    <source>
        <dbReference type="Pfam" id="PF07859"/>
    </source>
</evidence>
<evidence type="ECO:0000313" key="5">
    <source>
        <dbReference type="Proteomes" id="UP000700732"/>
    </source>
</evidence>
<dbReference type="SUPFAM" id="SSF53474">
    <property type="entry name" value="alpha/beta-Hydrolases"/>
    <property type="match status" value="1"/>
</dbReference>
<dbReference type="InterPro" id="IPR029058">
    <property type="entry name" value="AB_hydrolase_fold"/>
</dbReference>